<dbReference type="UniPathway" id="UPA00034">
    <property type="reaction ID" value="UER00027"/>
</dbReference>
<evidence type="ECO:0000256" key="9">
    <source>
        <dbReference type="RuleBase" id="RU003738"/>
    </source>
</evidence>
<dbReference type="SUPFAM" id="SSF51419">
    <property type="entry name" value="PLP-binding barrel"/>
    <property type="match status" value="1"/>
</dbReference>
<evidence type="ECO:0000256" key="7">
    <source>
        <dbReference type="NCBIfam" id="TIGR01048"/>
    </source>
</evidence>
<comment type="function">
    <text evidence="6">Specifically catalyzes the decarboxylation of meso-diaminopimelate (meso-DAP) to L-lysine.</text>
</comment>
<dbReference type="AlphaFoldDB" id="A0A4Q7WMG6"/>
<comment type="catalytic activity">
    <reaction evidence="6 9">
        <text>meso-2,6-diaminopimelate + H(+) = L-lysine + CO2</text>
        <dbReference type="Rhea" id="RHEA:15101"/>
        <dbReference type="ChEBI" id="CHEBI:15378"/>
        <dbReference type="ChEBI" id="CHEBI:16526"/>
        <dbReference type="ChEBI" id="CHEBI:32551"/>
        <dbReference type="ChEBI" id="CHEBI:57791"/>
        <dbReference type="EC" id="4.1.1.20"/>
    </reaction>
</comment>
<dbReference type="Pfam" id="PF02784">
    <property type="entry name" value="Orn_Arg_deC_N"/>
    <property type="match status" value="1"/>
</dbReference>
<organism evidence="11 12">
    <name type="scientific">Kribbella rubisoli</name>
    <dbReference type="NCBI Taxonomy" id="3075929"/>
    <lineage>
        <taxon>Bacteria</taxon>
        <taxon>Bacillati</taxon>
        <taxon>Actinomycetota</taxon>
        <taxon>Actinomycetes</taxon>
        <taxon>Propionibacteriales</taxon>
        <taxon>Kribbellaceae</taxon>
        <taxon>Kribbella</taxon>
    </lineage>
</organism>
<dbReference type="InterPro" id="IPR009006">
    <property type="entry name" value="Ala_racemase/Decarboxylase_C"/>
</dbReference>
<keyword evidence="2 6" id="KW-0210">Decarboxylase</keyword>
<dbReference type="RefSeq" id="WP_130447457.1">
    <property type="nucleotide sequence ID" value="NZ_SHKR01000015.1"/>
</dbReference>
<gene>
    <name evidence="6" type="primary">lysA</name>
    <name evidence="11" type="ORF">EV645_6110</name>
</gene>
<evidence type="ECO:0000256" key="1">
    <source>
        <dbReference type="ARBA" id="ARBA00001933"/>
    </source>
</evidence>
<dbReference type="OrthoDB" id="9802241at2"/>
<feature type="domain" description="Orn/DAP/Arg decarboxylase 2 N-terminal" evidence="10">
    <location>
        <begin position="46"/>
        <end position="282"/>
    </location>
</feature>
<evidence type="ECO:0000259" key="10">
    <source>
        <dbReference type="Pfam" id="PF02784"/>
    </source>
</evidence>
<evidence type="ECO:0000256" key="5">
    <source>
        <dbReference type="ARBA" id="ARBA00023239"/>
    </source>
</evidence>
<keyword evidence="4 6" id="KW-0457">Lysine biosynthesis</keyword>
<name>A0A4Q7WMG6_9ACTN</name>
<evidence type="ECO:0000256" key="3">
    <source>
        <dbReference type="ARBA" id="ARBA00022898"/>
    </source>
</evidence>
<feature type="binding site" evidence="6">
    <location>
        <position position="345"/>
    </location>
    <ligand>
        <name>substrate</name>
    </ligand>
</feature>
<accession>A0A4Q7WMG6</accession>
<evidence type="ECO:0000313" key="11">
    <source>
        <dbReference type="EMBL" id="RZU10953.1"/>
    </source>
</evidence>
<keyword evidence="3 6" id="KW-0663">Pyridoxal phosphate</keyword>
<comment type="subunit">
    <text evidence="6">Homodimer.</text>
</comment>
<dbReference type="Proteomes" id="UP000292027">
    <property type="component" value="Unassembled WGS sequence"/>
</dbReference>
<feature type="binding site" evidence="6">
    <location>
        <begin position="276"/>
        <end position="279"/>
    </location>
    <ligand>
        <name>pyridoxal 5'-phosphate</name>
        <dbReference type="ChEBI" id="CHEBI:597326"/>
    </ligand>
</feature>
<dbReference type="GO" id="GO:0030170">
    <property type="term" value="F:pyridoxal phosphate binding"/>
    <property type="evidence" value="ECO:0007669"/>
    <property type="project" value="UniProtKB-UniRule"/>
</dbReference>
<feature type="binding site" evidence="6">
    <location>
        <position position="373"/>
    </location>
    <ligand>
        <name>substrate</name>
    </ligand>
</feature>
<feature type="binding site" evidence="6">
    <location>
        <position position="373"/>
    </location>
    <ligand>
        <name>pyridoxal 5'-phosphate</name>
        <dbReference type="ChEBI" id="CHEBI:597326"/>
    </ligand>
</feature>
<comment type="cofactor">
    <cofactor evidence="1 6 8 9">
        <name>pyridoxal 5'-phosphate</name>
        <dbReference type="ChEBI" id="CHEBI:597326"/>
    </cofactor>
</comment>
<keyword evidence="6" id="KW-0028">Amino-acid biosynthesis</keyword>
<keyword evidence="5 6" id="KW-0456">Lyase</keyword>
<dbReference type="EMBL" id="SHKR01000015">
    <property type="protein sequence ID" value="RZU10953.1"/>
    <property type="molecule type" value="Genomic_DNA"/>
</dbReference>
<dbReference type="InterPro" id="IPR002986">
    <property type="entry name" value="DAP_deCOOHase_LysA"/>
</dbReference>
<sequence length="420" mass="44753">MSDLLELFPAGSRLDADGTLIVGGCRADHLAAEFGTPVLVVAEQALRARAREYRDELTTRWPNSRVVFASKAFPSTAIQRVMVEEGLGLDVAGGGEILTALKAGVDPALIVLHGNAKSDEEIALAVEHGIGLVVVDNADDVDRLEATGRPQDVLVRIIPGVTADTHAHVLTGHEGSKFGLAPADAARLIQRIEHSPRLRMRGLHVHVGSQILDAEPFAESVAPVARLGEFEIYDLGGGLGARYTWADKPPSVAAYLDALIGAAKQHLPASAELIIEPGRSMVCTAATTIYRVATVKRGAITFVAVDGGMGDNLEVALFEQRFEAGIIGRFDEPGETVTVVGRHCESGDVLVDGVPLSDPKVGDLLAVPATGAYCYTMANNYNGNRRIPVVFANDGVPRLVVRRETWDDLMARDVDQPSKP</sequence>
<comment type="caution">
    <text evidence="6">Lacks conserved residue(s) required for the propagation of feature annotation.</text>
</comment>
<comment type="similarity">
    <text evidence="6">Belongs to the Orn/Lys/Arg decarboxylase class-II family. LysA subfamily.</text>
</comment>
<dbReference type="GO" id="GO:0008836">
    <property type="term" value="F:diaminopimelate decarboxylase activity"/>
    <property type="evidence" value="ECO:0007669"/>
    <property type="project" value="UniProtKB-UniRule"/>
</dbReference>
<evidence type="ECO:0000256" key="8">
    <source>
        <dbReference type="PIRSR" id="PIRSR600183-50"/>
    </source>
</evidence>
<evidence type="ECO:0000313" key="12">
    <source>
        <dbReference type="Proteomes" id="UP000292027"/>
    </source>
</evidence>
<dbReference type="FunFam" id="3.20.20.10:FF:000003">
    <property type="entry name" value="Diaminopimelate decarboxylase"/>
    <property type="match status" value="1"/>
</dbReference>
<evidence type="ECO:0000256" key="4">
    <source>
        <dbReference type="ARBA" id="ARBA00023154"/>
    </source>
</evidence>
<dbReference type="PRINTS" id="PR01179">
    <property type="entry name" value="ODADCRBXLASE"/>
</dbReference>
<dbReference type="NCBIfam" id="TIGR01048">
    <property type="entry name" value="lysA"/>
    <property type="match status" value="1"/>
</dbReference>
<dbReference type="PRINTS" id="PR01181">
    <property type="entry name" value="DAPDCRBXLASE"/>
</dbReference>
<dbReference type="Gene3D" id="3.20.20.10">
    <property type="entry name" value="Alanine racemase"/>
    <property type="match status" value="1"/>
</dbReference>
<dbReference type="SUPFAM" id="SSF50621">
    <property type="entry name" value="Alanine racemase C-terminal domain-like"/>
    <property type="match status" value="1"/>
</dbReference>
<dbReference type="EC" id="4.1.1.20" evidence="6 7"/>
<dbReference type="InterPro" id="IPR000183">
    <property type="entry name" value="Orn/DAP/Arg_de-COase"/>
</dbReference>
<dbReference type="InterPro" id="IPR029066">
    <property type="entry name" value="PLP-binding_barrel"/>
</dbReference>
<evidence type="ECO:0000256" key="2">
    <source>
        <dbReference type="ARBA" id="ARBA00022793"/>
    </source>
</evidence>
<dbReference type="PANTHER" id="PTHR43727">
    <property type="entry name" value="DIAMINOPIMELATE DECARBOXYLASE"/>
    <property type="match status" value="1"/>
</dbReference>
<reference evidence="11 12" key="1">
    <citation type="journal article" date="2015" name="Stand. Genomic Sci.">
        <title>Genomic Encyclopedia of Bacterial and Archaeal Type Strains, Phase III: the genomes of soil and plant-associated and newly described type strains.</title>
        <authorList>
            <person name="Whitman W.B."/>
            <person name="Woyke T."/>
            <person name="Klenk H.P."/>
            <person name="Zhou Y."/>
            <person name="Lilburn T.G."/>
            <person name="Beck B.J."/>
            <person name="De Vos P."/>
            <person name="Vandamme P."/>
            <person name="Eisen J.A."/>
            <person name="Garrity G."/>
            <person name="Hugenholtz P."/>
            <person name="Kyrpides N.C."/>
        </authorList>
    </citation>
    <scope>NUCLEOTIDE SEQUENCE [LARGE SCALE GENOMIC DNA]</scope>
    <source>
        <strain evidence="11 12">VKM Ac-2540</strain>
    </source>
</reference>
<feature type="modified residue" description="N6-(pyridoxal phosphate)lysine" evidence="6 8">
    <location>
        <position position="71"/>
    </location>
</feature>
<protein>
    <recommendedName>
        <fullName evidence="6 7">Diaminopimelate decarboxylase</fullName>
        <shortName evidence="6">DAP decarboxylase</shortName>
        <shortName evidence="6">DAPDC</shortName>
        <ecNumber evidence="6 7">4.1.1.20</ecNumber>
    </recommendedName>
</protein>
<dbReference type="InterPro" id="IPR022644">
    <property type="entry name" value="De-COase2_N"/>
</dbReference>
<feature type="active site" description="Proton donor" evidence="8">
    <location>
        <position position="344"/>
    </location>
</feature>
<dbReference type="GO" id="GO:0009089">
    <property type="term" value="P:lysine biosynthetic process via diaminopimelate"/>
    <property type="evidence" value="ECO:0007669"/>
    <property type="project" value="UniProtKB-UniRule"/>
</dbReference>
<feature type="binding site" evidence="6">
    <location>
        <position position="238"/>
    </location>
    <ligand>
        <name>pyridoxal 5'-phosphate</name>
        <dbReference type="ChEBI" id="CHEBI:597326"/>
    </ligand>
</feature>
<keyword evidence="12" id="KW-1185">Reference proteome</keyword>
<dbReference type="PANTHER" id="PTHR43727:SF2">
    <property type="entry name" value="GROUP IV DECARBOXYLASE"/>
    <property type="match status" value="1"/>
</dbReference>
<feature type="binding site" evidence="6">
    <location>
        <position position="279"/>
    </location>
    <ligand>
        <name>substrate</name>
    </ligand>
</feature>
<dbReference type="Gene3D" id="2.40.37.10">
    <property type="entry name" value="Lyase, Ornithine Decarboxylase, Chain A, domain 1"/>
    <property type="match status" value="1"/>
</dbReference>
<dbReference type="CDD" id="cd06828">
    <property type="entry name" value="PLPDE_III_DapDC"/>
    <property type="match status" value="1"/>
</dbReference>
<evidence type="ECO:0000256" key="6">
    <source>
        <dbReference type="HAMAP-Rule" id="MF_02120"/>
    </source>
</evidence>
<proteinExistence type="inferred from homology"/>
<dbReference type="HAMAP" id="MF_02120">
    <property type="entry name" value="LysA"/>
    <property type="match status" value="1"/>
</dbReference>
<comment type="pathway">
    <text evidence="6 9">Amino-acid biosynthesis; L-lysine biosynthesis via DAP pathway; L-lysine from DL-2,6-diaminopimelate: step 1/1.</text>
</comment>
<comment type="caution">
    <text evidence="11">The sequence shown here is derived from an EMBL/GenBank/DDBJ whole genome shotgun (WGS) entry which is preliminary data.</text>
</comment>